<evidence type="ECO:0000313" key="1">
    <source>
        <dbReference type="EMBL" id="MCI27591.1"/>
    </source>
</evidence>
<sequence length="19" mass="2171">SSGYMNLSRVDGQFIRLDI</sequence>
<dbReference type="Proteomes" id="UP000265520">
    <property type="component" value="Unassembled WGS sequence"/>
</dbReference>
<proteinExistence type="predicted"/>
<dbReference type="EMBL" id="LXQA010160339">
    <property type="protein sequence ID" value="MCI27591.1"/>
    <property type="molecule type" value="Genomic_DNA"/>
</dbReference>
<feature type="non-terminal residue" evidence="1">
    <location>
        <position position="1"/>
    </location>
</feature>
<comment type="caution">
    <text evidence="1">The sequence shown here is derived from an EMBL/GenBank/DDBJ whole genome shotgun (WGS) entry which is preliminary data.</text>
</comment>
<name>A0A392QT90_9FABA</name>
<dbReference type="AlphaFoldDB" id="A0A392QT90"/>
<keyword evidence="2" id="KW-1185">Reference proteome</keyword>
<evidence type="ECO:0000313" key="2">
    <source>
        <dbReference type="Proteomes" id="UP000265520"/>
    </source>
</evidence>
<organism evidence="1 2">
    <name type="scientific">Trifolium medium</name>
    <dbReference type="NCBI Taxonomy" id="97028"/>
    <lineage>
        <taxon>Eukaryota</taxon>
        <taxon>Viridiplantae</taxon>
        <taxon>Streptophyta</taxon>
        <taxon>Embryophyta</taxon>
        <taxon>Tracheophyta</taxon>
        <taxon>Spermatophyta</taxon>
        <taxon>Magnoliopsida</taxon>
        <taxon>eudicotyledons</taxon>
        <taxon>Gunneridae</taxon>
        <taxon>Pentapetalae</taxon>
        <taxon>rosids</taxon>
        <taxon>fabids</taxon>
        <taxon>Fabales</taxon>
        <taxon>Fabaceae</taxon>
        <taxon>Papilionoideae</taxon>
        <taxon>50 kb inversion clade</taxon>
        <taxon>NPAAA clade</taxon>
        <taxon>Hologalegina</taxon>
        <taxon>IRL clade</taxon>
        <taxon>Trifolieae</taxon>
        <taxon>Trifolium</taxon>
    </lineage>
</organism>
<reference evidence="1 2" key="1">
    <citation type="journal article" date="2018" name="Front. Plant Sci.">
        <title>Red Clover (Trifolium pratense) and Zigzag Clover (T. medium) - A Picture of Genomic Similarities and Differences.</title>
        <authorList>
            <person name="Dluhosova J."/>
            <person name="Istvanek J."/>
            <person name="Nedelnik J."/>
            <person name="Repkova J."/>
        </authorList>
    </citation>
    <scope>NUCLEOTIDE SEQUENCE [LARGE SCALE GENOMIC DNA]</scope>
    <source>
        <strain evidence="2">cv. 10/8</strain>
        <tissue evidence="1">Leaf</tissue>
    </source>
</reference>
<protein>
    <submittedName>
        <fullName evidence="1">Uncharacterized protein</fullName>
    </submittedName>
</protein>
<accession>A0A392QT90</accession>